<keyword evidence="3 6" id="KW-1133">Transmembrane helix</keyword>
<evidence type="ECO:0000256" key="4">
    <source>
        <dbReference type="ARBA" id="ARBA00023136"/>
    </source>
</evidence>
<evidence type="ECO:0000259" key="7">
    <source>
        <dbReference type="Pfam" id="PF01490"/>
    </source>
</evidence>
<dbReference type="GO" id="GO:0016020">
    <property type="term" value="C:membrane"/>
    <property type="evidence" value="ECO:0007669"/>
    <property type="project" value="UniProtKB-SubCell"/>
</dbReference>
<organism evidence="8 9">
    <name type="scientific">Kipferlia bialata</name>
    <dbReference type="NCBI Taxonomy" id="797122"/>
    <lineage>
        <taxon>Eukaryota</taxon>
        <taxon>Metamonada</taxon>
        <taxon>Carpediemonas-like organisms</taxon>
        <taxon>Kipferlia</taxon>
    </lineage>
</organism>
<comment type="subcellular location">
    <subcellularLocation>
        <location evidence="1">Membrane</location>
        <topology evidence="1">Multi-pass membrane protein</topology>
    </subcellularLocation>
</comment>
<gene>
    <name evidence="8" type="ORF">KIPB_006540</name>
</gene>
<feature type="region of interest" description="Disordered" evidence="5">
    <location>
        <begin position="303"/>
        <end position="343"/>
    </location>
</feature>
<feature type="compositionally biased region" description="Basic and acidic residues" evidence="5">
    <location>
        <begin position="477"/>
        <end position="491"/>
    </location>
</feature>
<feature type="compositionally biased region" description="Low complexity" evidence="5">
    <location>
        <begin position="492"/>
        <end position="513"/>
    </location>
</feature>
<feature type="domain" description="Amino acid transporter transmembrane" evidence="7">
    <location>
        <begin position="12"/>
        <end position="154"/>
    </location>
</feature>
<dbReference type="GO" id="GO:0015179">
    <property type="term" value="F:L-amino acid transmembrane transporter activity"/>
    <property type="evidence" value="ECO:0007669"/>
    <property type="project" value="TreeGrafter"/>
</dbReference>
<evidence type="ECO:0000256" key="5">
    <source>
        <dbReference type="SAM" id="MobiDB-lite"/>
    </source>
</evidence>
<keyword evidence="9" id="KW-1185">Reference proteome</keyword>
<dbReference type="Pfam" id="PF01490">
    <property type="entry name" value="Aa_trans"/>
    <property type="match status" value="1"/>
</dbReference>
<reference evidence="8 9" key="1">
    <citation type="journal article" date="2018" name="PLoS ONE">
        <title>The draft genome of Kipferlia bialata reveals reductive genome evolution in fornicate parasites.</title>
        <authorList>
            <person name="Tanifuji G."/>
            <person name="Takabayashi S."/>
            <person name="Kume K."/>
            <person name="Takagi M."/>
            <person name="Nakayama T."/>
            <person name="Kamikawa R."/>
            <person name="Inagaki Y."/>
            <person name="Hashimoto T."/>
        </authorList>
    </citation>
    <scope>NUCLEOTIDE SEQUENCE [LARGE SCALE GENOMIC DNA]</scope>
    <source>
        <strain evidence="8">NY0173</strain>
    </source>
</reference>
<dbReference type="InterPro" id="IPR013057">
    <property type="entry name" value="AA_transpt_TM"/>
</dbReference>
<feature type="region of interest" description="Disordered" evidence="5">
    <location>
        <begin position="465"/>
        <end position="549"/>
    </location>
</feature>
<feature type="compositionally biased region" description="Basic residues" evidence="5">
    <location>
        <begin position="536"/>
        <end position="548"/>
    </location>
</feature>
<feature type="transmembrane region" description="Helical" evidence="6">
    <location>
        <begin position="549"/>
        <end position="578"/>
    </location>
</feature>
<name>A0A9K3D0E0_9EUKA</name>
<dbReference type="AlphaFoldDB" id="A0A9K3D0E0"/>
<comment type="caution">
    <text evidence="8">The sequence shown here is derived from an EMBL/GenBank/DDBJ whole genome shotgun (WGS) entry which is preliminary data.</text>
</comment>
<dbReference type="EMBL" id="BDIP01001694">
    <property type="protein sequence ID" value="GIQ84949.1"/>
    <property type="molecule type" value="Genomic_DNA"/>
</dbReference>
<dbReference type="PANTHER" id="PTHR22950">
    <property type="entry name" value="AMINO ACID TRANSPORTER"/>
    <property type="match status" value="1"/>
</dbReference>
<evidence type="ECO:0000256" key="6">
    <source>
        <dbReference type="SAM" id="Phobius"/>
    </source>
</evidence>
<feature type="transmembrane region" description="Helical" evidence="6">
    <location>
        <begin position="20"/>
        <end position="43"/>
    </location>
</feature>
<keyword evidence="2 6" id="KW-0812">Transmembrane</keyword>
<feature type="compositionally biased region" description="Acidic residues" evidence="5">
    <location>
        <begin position="516"/>
        <end position="531"/>
    </location>
</feature>
<evidence type="ECO:0000313" key="8">
    <source>
        <dbReference type="EMBL" id="GIQ84949.1"/>
    </source>
</evidence>
<evidence type="ECO:0000256" key="1">
    <source>
        <dbReference type="ARBA" id="ARBA00004141"/>
    </source>
</evidence>
<evidence type="ECO:0000256" key="2">
    <source>
        <dbReference type="ARBA" id="ARBA00022692"/>
    </source>
</evidence>
<sequence length="584" mass="64394">MLLANLKGTPNSKLRQIRQVINVSLLCVIILNMMVSVSGSVMFGTETMPNILSNFPSTNILGSLVKCMMLIVMVCSFPLVMAINVNGVEEMYGRPMSLRLRSIWVVVLTLGVAVIGSLVDSITTVISLMSATSGSVVYFIIPGLMSCYLPTTKHDAPVLGKASDPETQAEREAERERERLAELEEGRTSSLLAVVGMLSDVDIVRQRASLAEVVRDRMASMARATSFADMRRISFLASQSRQLARERYRDKARRMEVGLPPKEELAQEAPIRGTEEYLGRSRAMTALVLERAEGKEYELDRVRERSRKKKLPGDCDPVPEEGEREKEEPAVVIPPPSPMRGTGSGSVAIASISMDNVGQGWLRGNATKGSIAVSRLSYEAEPDLDRSDSDTEGGLERDAYMPEVEAEQVWEPDLDNPAVSFLINRAVQLETGAYDGEREREIETGAEVVDSARVSYAEPECSMVSTDIPYTEDTDRETDREAEGERVEEGARGSVVASRSRSVARPSRLSSVVEVPLEDESETQQETEGEGEGEKKKAKRQQRQRPRRMSVAAALGLQFHATPQGVFLIGMGMCNMVLKLRTFF</sequence>
<proteinExistence type="predicted"/>
<dbReference type="OrthoDB" id="28208at2759"/>
<protein>
    <recommendedName>
        <fullName evidence="7">Amino acid transporter transmembrane domain-containing protein</fullName>
    </recommendedName>
</protein>
<evidence type="ECO:0000313" key="9">
    <source>
        <dbReference type="Proteomes" id="UP000265618"/>
    </source>
</evidence>
<dbReference type="Proteomes" id="UP000265618">
    <property type="component" value="Unassembled WGS sequence"/>
</dbReference>
<accession>A0A9K3D0E0</accession>
<feature type="transmembrane region" description="Helical" evidence="6">
    <location>
        <begin position="63"/>
        <end position="86"/>
    </location>
</feature>
<evidence type="ECO:0000256" key="3">
    <source>
        <dbReference type="ARBA" id="ARBA00022989"/>
    </source>
</evidence>
<feature type="transmembrane region" description="Helical" evidence="6">
    <location>
        <begin position="125"/>
        <end position="149"/>
    </location>
</feature>
<feature type="transmembrane region" description="Helical" evidence="6">
    <location>
        <begin position="98"/>
        <end position="119"/>
    </location>
</feature>
<keyword evidence="4 6" id="KW-0472">Membrane</keyword>